<dbReference type="AlphaFoldDB" id="A0A3L8E3G3"/>
<protein>
    <submittedName>
        <fullName evidence="1">Uncharacterized protein</fullName>
    </submittedName>
</protein>
<name>A0A3L8E3G3_OOCBI</name>
<accession>A0A3L8E3G3</accession>
<reference evidence="1" key="2">
    <citation type="submission" date="2018-07" db="EMBL/GenBank/DDBJ databases">
        <authorList>
            <person name="Mckenzie S.K."/>
            <person name="Kronauer D.J.C."/>
        </authorList>
    </citation>
    <scope>NUCLEOTIDE SEQUENCE</scope>
    <source>
        <strain evidence="1">Clonal line C1</strain>
    </source>
</reference>
<reference evidence="1" key="1">
    <citation type="journal article" date="2018" name="Genome Res.">
        <title>The genomic architecture and molecular evolution of ant odorant receptors.</title>
        <authorList>
            <person name="McKenzie S.K."/>
            <person name="Kronauer D.J.C."/>
        </authorList>
    </citation>
    <scope>NUCLEOTIDE SEQUENCE [LARGE SCALE GENOMIC DNA]</scope>
    <source>
        <strain evidence="1">Clonal line C1</strain>
    </source>
</reference>
<gene>
    <name evidence="1" type="ORF">DMN91_000881</name>
</gene>
<evidence type="ECO:0000313" key="1">
    <source>
        <dbReference type="EMBL" id="RLU27082.1"/>
    </source>
</evidence>
<proteinExistence type="predicted"/>
<dbReference type="EMBL" id="QOIP01000001">
    <property type="protein sequence ID" value="RLU27082.1"/>
    <property type="molecule type" value="Genomic_DNA"/>
</dbReference>
<organism evidence="1">
    <name type="scientific">Ooceraea biroi</name>
    <name type="common">Clonal raider ant</name>
    <name type="synonym">Cerapachys biroi</name>
    <dbReference type="NCBI Taxonomy" id="2015173"/>
    <lineage>
        <taxon>Eukaryota</taxon>
        <taxon>Metazoa</taxon>
        <taxon>Ecdysozoa</taxon>
        <taxon>Arthropoda</taxon>
        <taxon>Hexapoda</taxon>
        <taxon>Insecta</taxon>
        <taxon>Pterygota</taxon>
        <taxon>Neoptera</taxon>
        <taxon>Endopterygota</taxon>
        <taxon>Hymenoptera</taxon>
        <taxon>Apocrita</taxon>
        <taxon>Aculeata</taxon>
        <taxon>Formicoidea</taxon>
        <taxon>Formicidae</taxon>
        <taxon>Dorylinae</taxon>
        <taxon>Ooceraea</taxon>
    </lineage>
</organism>
<dbReference type="Proteomes" id="UP000279307">
    <property type="component" value="Chromosome 1"/>
</dbReference>
<dbReference type="OrthoDB" id="10065073at2759"/>
<sequence length="76" mass="8735">MEVANEPNHAYHYGHWYQWYDKCGVYYLCTSGLYCPLEKFGDPCCICGSFKELEDAERSGIDRVCRSVSKGLKLLS</sequence>
<comment type="caution">
    <text evidence="1">The sequence shown here is derived from an EMBL/GenBank/DDBJ whole genome shotgun (WGS) entry which is preliminary data.</text>
</comment>